<dbReference type="Proteomes" id="UP000265916">
    <property type="component" value="Unassembled WGS sequence"/>
</dbReference>
<dbReference type="EC" id="5.1.1.1" evidence="4"/>
<evidence type="ECO:0000313" key="10">
    <source>
        <dbReference type="Proteomes" id="UP000265916"/>
    </source>
</evidence>
<dbReference type="Pfam" id="PF00842">
    <property type="entry name" value="Ala_racemase_C"/>
    <property type="match status" value="1"/>
</dbReference>
<dbReference type="PANTHER" id="PTHR30511">
    <property type="entry name" value="ALANINE RACEMASE"/>
    <property type="match status" value="1"/>
</dbReference>
<evidence type="ECO:0000259" key="8">
    <source>
        <dbReference type="SMART" id="SM01005"/>
    </source>
</evidence>
<evidence type="ECO:0000256" key="7">
    <source>
        <dbReference type="ARBA" id="ARBA00037912"/>
    </source>
</evidence>
<dbReference type="Pfam" id="PF01168">
    <property type="entry name" value="Ala_racemase_N"/>
    <property type="match status" value="1"/>
</dbReference>
<evidence type="ECO:0000256" key="1">
    <source>
        <dbReference type="ARBA" id="ARBA00000316"/>
    </source>
</evidence>
<dbReference type="Gene3D" id="3.20.20.10">
    <property type="entry name" value="Alanine racemase"/>
    <property type="match status" value="1"/>
</dbReference>
<dbReference type="Gene3D" id="2.40.37.10">
    <property type="entry name" value="Lyase, Ornithine Decarboxylase, Chain A, domain 1"/>
    <property type="match status" value="1"/>
</dbReference>
<proteinExistence type="inferred from homology"/>
<sequence>MKYPKAVINTNAIGHNLKILKSIEPFAKIIVNVQANAYGHGLVEFSRNLVGRADAIGLTRLDEAEIIRDAGINTDIVLLEGFVNVVELFKINDLHLSPVINSYEQIQLLEQYHEHLSAINLWVKVNSEKSNLGFAQNELESVIQRLIRINGIGSISVLSDYPTNSNPNKVDLHRFITKNVVKTIHNFTYSSTTTWIKPDSAVYGVNPDHCDLSSLGLVPVMNLETVLVQVHKRQKGDKIGYGSIYTVENDTYVGVVAMGYGDGFPRNAKVNTPVLVNGRIVPLVGRVSMDMLTVDLGPVLQDHPGDKVYIFGDKQPVEQVAHHLGIKNLTLPALLTERVKHEFN</sequence>
<comment type="similarity">
    <text evidence="3">Belongs to the alanine racemase family.</text>
</comment>
<evidence type="ECO:0000256" key="6">
    <source>
        <dbReference type="ARBA" id="ARBA00023235"/>
    </source>
</evidence>
<feature type="domain" description="Alanine racemase C-terminal" evidence="8">
    <location>
        <begin position="220"/>
        <end position="344"/>
    </location>
</feature>
<dbReference type="InterPro" id="IPR001608">
    <property type="entry name" value="Ala_racemase_N"/>
</dbReference>
<evidence type="ECO:0000313" key="9">
    <source>
        <dbReference type="EMBL" id="RIY34904.1"/>
    </source>
</evidence>
<dbReference type="NCBIfam" id="TIGR00492">
    <property type="entry name" value="alr"/>
    <property type="match status" value="1"/>
</dbReference>
<dbReference type="RefSeq" id="WP_119532531.1">
    <property type="nucleotide sequence ID" value="NZ_JBHSSP010000020.1"/>
</dbReference>
<protein>
    <recommendedName>
        <fullName evidence="4">alanine racemase</fullName>
        <ecNumber evidence="4">5.1.1.1</ecNumber>
    </recommendedName>
</protein>
<dbReference type="InterPro" id="IPR000821">
    <property type="entry name" value="Ala_racemase"/>
</dbReference>
<reference evidence="9 10" key="1">
    <citation type="submission" date="2017-08" db="EMBL/GenBank/DDBJ databases">
        <title>Reclassification of Bisgaard taxon 37 and 44.</title>
        <authorList>
            <person name="Christensen H."/>
        </authorList>
    </citation>
    <scope>NUCLEOTIDE SEQUENCE [LARGE SCALE GENOMIC DNA]</scope>
    <source>
        <strain evidence="9 10">111</strain>
    </source>
</reference>
<dbReference type="PRINTS" id="PR00992">
    <property type="entry name" value="ALARACEMASE"/>
</dbReference>
<comment type="pathway">
    <text evidence="7">Amino-acid biosynthesis; D-alanine biosynthesis; D-alanine from L-alanine: step 1/1.</text>
</comment>
<dbReference type="SMART" id="SM01005">
    <property type="entry name" value="Ala_racemase_C"/>
    <property type="match status" value="1"/>
</dbReference>
<comment type="catalytic activity">
    <reaction evidence="1">
        <text>L-alanine = D-alanine</text>
        <dbReference type="Rhea" id="RHEA:20249"/>
        <dbReference type="ChEBI" id="CHEBI:57416"/>
        <dbReference type="ChEBI" id="CHEBI:57972"/>
        <dbReference type="EC" id="5.1.1.1"/>
    </reaction>
</comment>
<dbReference type="SUPFAM" id="SSF51419">
    <property type="entry name" value="PLP-binding barrel"/>
    <property type="match status" value="1"/>
</dbReference>
<organism evidence="9 10">
    <name type="scientific">Psittacicella hinzii</name>
    <dbReference type="NCBI Taxonomy" id="2028575"/>
    <lineage>
        <taxon>Bacteria</taxon>
        <taxon>Pseudomonadati</taxon>
        <taxon>Pseudomonadota</taxon>
        <taxon>Gammaproteobacteria</taxon>
        <taxon>Pasteurellales</taxon>
        <taxon>Psittacicellaceae</taxon>
        <taxon>Psittacicella</taxon>
    </lineage>
</organism>
<keyword evidence="6" id="KW-0413">Isomerase</keyword>
<evidence type="ECO:0000256" key="5">
    <source>
        <dbReference type="ARBA" id="ARBA00022898"/>
    </source>
</evidence>
<evidence type="ECO:0000256" key="2">
    <source>
        <dbReference type="ARBA" id="ARBA00001933"/>
    </source>
</evidence>
<dbReference type="InterPro" id="IPR029066">
    <property type="entry name" value="PLP-binding_barrel"/>
</dbReference>
<dbReference type="OrthoDB" id="9813814at2"/>
<keyword evidence="5" id="KW-0663">Pyridoxal phosphate</keyword>
<dbReference type="PANTHER" id="PTHR30511:SF4">
    <property type="entry name" value="ALANINE RACEMASE, BIOSYNTHETIC"/>
    <property type="match status" value="1"/>
</dbReference>
<accession>A0A3A1YFA1</accession>
<dbReference type="SUPFAM" id="SSF50621">
    <property type="entry name" value="Alanine racemase C-terminal domain-like"/>
    <property type="match status" value="1"/>
</dbReference>
<dbReference type="EMBL" id="NRJG01000164">
    <property type="protein sequence ID" value="RIY34904.1"/>
    <property type="molecule type" value="Genomic_DNA"/>
</dbReference>
<evidence type="ECO:0000256" key="3">
    <source>
        <dbReference type="ARBA" id="ARBA00007880"/>
    </source>
</evidence>
<name>A0A3A1YFA1_9GAMM</name>
<dbReference type="GO" id="GO:0030170">
    <property type="term" value="F:pyridoxal phosphate binding"/>
    <property type="evidence" value="ECO:0007669"/>
    <property type="project" value="TreeGrafter"/>
</dbReference>
<dbReference type="GO" id="GO:0005829">
    <property type="term" value="C:cytosol"/>
    <property type="evidence" value="ECO:0007669"/>
    <property type="project" value="TreeGrafter"/>
</dbReference>
<gene>
    <name evidence="9" type="primary">alr</name>
    <name evidence="9" type="ORF">CKF58_07455</name>
</gene>
<dbReference type="GO" id="GO:0008784">
    <property type="term" value="F:alanine racemase activity"/>
    <property type="evidence" value="ECO:0007669"/>
    <property type="project" value="UniProtKB-EC"/>
</dbReference>
<dbReference type="InterPro" id="IPR009006">
    <property type="entry name" value="Ala_racemase/Decarboxylase_C"/>
</dbReference>
<comment type="caution">
    <text evidence="9">The sequence shown here is derived from an EMBL/GenBank/DDBJ whole genome shotgun (WGS) entry which is preliminary data.</text>
</comment>
<dbReference type="AlphaFoldDB" id="A0A3A1YFA1"/>
<dbReference type="GO" id="GO:0030632">
    <property type="term" value="P:D-alanine biosynthetic process"/>
    <property type="evidence" value="ECO:0007669"/>
    <property type="project" value="TreeGrafter"/>
</dbReference>
<dbReference type="InterPro" id="IPR011079">
    <property type="entry name" value="Ala_racemase_C"/>
</dbReference>
<comment type="cofactor">
    <cofactor evidence="2">
        <name>pyridoxal 5'-phosphate</name>
        <dbReference type="ChEBI" id="CHEBI:597326"/>
    </cofactor>
</comment>
<evidence type="ECO:0000256" key="4">
    <source>
        <dbReference type="ARBA" id="ARBA00013089"/>
    </source>
</evidence>
<keyword evidence="10" id="KW-1185">Reference proteome</keyword>